<accession>A0A3M2LED1</accession>
<dbReference type="InterPro" id="IPR007138">
    <property type="entry name" value="ABM_dom"/>
</dbReference>
<evidence type="ECO:0000313" key="2">
    <source>
        <dbReference type="EMBL" id="RMI34345.1"/>
    </source>
</evidence>
<dbReference type="GO" id="GO:0004497">
    <property type="term" value="F:monooxygenase activity"/>
    <property type="evidence" value="ECO:0007669"/>
    <property type="project" value="UniProtKB-KW"/>
</dbReference>
<keyword evidence="3" id="KW-1185">Reference proteome</keyword>
<dbReference type="Proteomes" id="UP000279275">
    <property type="component" value="Unassembled WGS sequence"/>
</dbReference>
<proteinExistence type="predicted"/>
<protein>
    <submittedName>
        <fullName evidence="2">Antibiotic biosynthesis monooxygenase</fullName>
    </submittedName>
</protein>
<name>A0A3M2LED1_9NOCA</name>
<dbReference type="Pfam" id="PF03992">
    <property type="entry name" value="ABM"/>
    <property type="match status" value="1"/>
</dbReference>
<dbReference type="InterPro" id="IPR011008">
    <property type="entry name" value="Dimeric_a/b-barrel"/>
</dbReference>
<organism evidence="2 3">
    <name type="scientific">Nocardia stercoris</name>
    <dbReference type="NCBI Taxonomy" id="2483361"/>
    <lineage>
        <taxon>Bacteria</taxon>
        <taxon>Bacillati</taxon>
        <taxon>Actinomycetota</taxon>
        <taxon>Actinomycetes</taxon>
        <taxon>Mycobacteriales</taxon>
        <taxon>Nocardiaceae</taxon>
        <taxon>Nocardia</taxon>
    </lineage>
</organism>
<dbReference type="AlphaFoldDB" id="A0A3M2LED1"/>
<dbReference type="EMBL" id="RFFH01000002">
    <property type="protein sequence ID" value="RMI34345.1"/>
    <property type="molecule type" value="Genomic_DNA"/>
</dbReference>
<evidence type="ECO:0000313" key="3">
    <source>
        <dbReference type="Proteomes" id="UP000279275"/>
    </source>
</evidence>
<keyword evidence="2" id="KW-0560">Oxidoreductase</keyword>
<gene>
    <name evidence="2" type="ORF">EBN03_08150</name>
</gene>
<keyword evidence="2" id="KW-0503">Monooxygenase</keyword>
<comment type="caution">
    <text evidence="2">The sequence shown here is derived from an EMBL/GenBank/DDBJ whole genome shotgun (WGS) entry which is preliminary data.</text>
</comment>
<evidence type="ECO:0000259" key="1">
    <source>
        <dbReference type="Pfam" id="PF03992"/>
    </source>
</evidence>
<reference evidence="2 3" key="1">
    <citation type="submission" date="2018-10" db="EMBL/GenBank/DDBJ databases">
        <title>Isolation from cow dung.</title>
        <authorList>
            <person name="Ling L."/>
        </authorList>
    </citation>
    <scope>NUCLEOTIDE SEQUENCE [LARGE SCALE GENOMIC DNA]</scope>
    <source>
        <strain evidence="2 3">NEAU-LL90</strain>
    </source>
</reference>
<sequence length="98" mass="11129">MDSYSLGIWTVTPGREAEFVRAWREMAERTADGFPLGHATLLRDDDQPNVFISFGPWRSTAEIQRWRESVLFKYGAGTIRPLLQSFTPHTLTVAATVE</sequence>
<dbReference type="Gene3D" id="3.30.70.100">
    <property type="match status" value="1"/>
</dbReference>
<dbReference type="RefSeq" id="WP_122187267.1">
    <property type="nucleotide sequence ID" value="NZ_RFFH01000002.1"/>
</dbReference>
<dbReference type="OrthoDB" id="1494254at2"/>
<dbReference type="SUPFAM" id="SSF54909">
    <property type="entry name" value="Dimeric alpha+beta barrel"/>
    <property type="match status" value="1"/>
</dbReference>
<feature type="domain" description="ABM" evidence="1">
    <location>
        <begin position="9"/>
        <end position="73"/>
    </location>
</feature>